<dbReference type="Gene3D" id="1.10.357.140">
    <property type="entry name" value="UbiA prenyltransferase"/>
    <property type="match status" value="1"/>
</dbReference>
<proteinExistence type="predicted"/>
<dbReference type="InterPro" id="IPR000537">
    <property type="entry name" value="UbiA_prenyltransferase"/>
</dbReference>
<evidence type="ECO:0000256" key="2">
    <source>
        <dbReference type="ARBA" id="ARBA00022692"/>
    </source>
</evidence>
<dbReference type="RefSeq" id="WP_090475195.1">
    <property type="nucleotide sequence ID" value="NZ_LT629710.1"/>
</dbReference>
<evidence type="ECO:0000313" key="6">
    <source>
        <dbReference type="EMBL" id="SDO54646.1"/>
    </source>
</evidence>
<feature type="transmembrane region" description="Helical" evidence="5">
    <location>
        <begin position="32"/>
        <end position="55"/>
    </location>
</feature>
<name>A0A1H0KFM8_9ACTN</name>
<keyword evidence="7" id="KW-1185">Reference proteome</keyword>
<organism evidence="6 7">
    <name type="scientific">Nakamurella panacisegetis</name>
    <dbReference type="NCBI Taxonomy" id="1090615"/>
    <lineage>
        <taxon>Bacteria</taxon>
        <taxon>Bacillati</taxon>
        <taxon>Actinomycetota</taxon>
        <taxon>Actinomycetes</taxon>
        <taxon>Nakamurellales</taxon>
        <taxon>Nakamurellaceae</taxon>
        <taxon>Nakamurella</taxon>
    </lineage>
</organism>
<accession>A0A1H0KFM8</accession>
<protein>
    <submittedName>
        <fullName evidence="6">4-hydroxybenzoate polyprenyltransferase</fullName>
    </submittedName>
</protein>
<dbReference type="GO" id="GO:0016765">
    <property type="term" value="F:transferase activity, transferring alkyl or aryl (other than methyl) groups"/>
    <property type="evidence" value="ECO:0007669"/>
    <property type="project" value="InterPro"/>
</dbReference>
<feature type="transmembrane region" description="Helical" evidence="5">
    <location>
        <begin position="165"/>
        <end position="186"/>
    </location>
</feature>
<feature type="transmembrane region" description="Helical" evidence="5">
    <location>
        <begin position="207"/>
        <end position="226"/>
    </location>
</feature>
<evidence type="ECO:0000256" key="5">
    <source>
        <dbReference type="SAM" id="Phobius"/>
    </source>
</evidence>
<keyword evidence="6" id="KW-0808">Transferase</keyword>
<keyword evidence="4 5" id="KW-0472">Membrane</keyword>
<gene>
    <name evidence="6" type="ORF">SAMN04515671_1285</name>
</gene>
<keyword evidence="2 5" id="KW-0812">Transmembrane</keyword>
<feature type="transmembrane region" description="Helical" evidence="5">
    <location>
        <begin position="260"/>
        <end position="277"/>
    </location>
</feature>
<dbReference type="Pfam" id="PF01040">
    <property type="entry name" value="UbiA"/>
    <property type="match status" value="1"/>
</dbReference>
<sequence length="285" mass="28658">MLPAHPDSRPGGTVRALALACHPLPTLGVTSISAGLAALAGLGFGRGALFTLAVMAGQLSIGWSNDWIDAARDQAVGRPDKPVARGVIPPGRVRAAAIVALVAAAALSMSLGWRAGLAALTLVGAGWLYNLGLKATVASWVPYAIGFGSLPAAATLALPGRPWPAWWAMTAGALLGVAAHAANVLPDLRSDQATGVRGFWHVLGGRATAIGGPVVLFAASLVVLLGPGAPHVWTWIALAVIVGLAGTGVAVGLRSPNSRLLFLATVALAGADLVLFARSGSRLTA</sequence>
<evidence type="ECO:0000313" key="7">
    <source>
        <dbReference type="Proteomes" id="UP000198741"/>
    </source>
</evidence>
<dbReference type="CDD" id="cd13956">
    <property type="entry name" value="PT_UbiA"/>
    <property type="match status" value="1"/>
</dbReference>
<dbReference type="AlphaFoldDB" id="A0A1H0KFM8"/>
<feature type="transmembrane region" description="Helical" evidence="5">
    <location>
        <begin position="115"/>
        <end position="133"/>
    </location>
</feature>
<dbReference type="Proteomes" id="UP000198741">
    <property type="component" value="Chromosome I"/>
</dbReference>
<evidence type="ECO:0000256" key="3">
    <source>
        <dbReference type="ARBA" id="ARBA00022989"/>
    </source>
</evidence>
<dbReference type="STRING" id="1090615.SAMN04515671_1285"/>
<feature type="transmembrane region" description="Helical" evidence="5">
    <location>
        <begin position="232"/>
        <end position="253"/>
    </location>
</feature>
<evidence type="ECO:0000256" key="1">
    <source>
        <dbReference type="ARBA" id="ARBA00004141"/>
    </source>
</evidence>
<dbReference type="GO" id="GO:0016020">
    <property type="term" value="C:membrane"/>
    <property type="evidence" value="ECO:0007669"/>
    <property type="project" value="UniProtKB-SubCell"/>
</dbReference>
<keyword evidence="3 5" id="KW-1133">Transmembrane helix</keyword>
<dbReference type="OrthoDB" id="3212588at2"/>
<feature type="transmembrane region" description="Helical" evidence="5">
    <location>
        <begin position="140"/>
        <end position="159"/>
    </location>
</feature>
<comment type="subcellular location">
    <subcellularLocation>
        <location evidence="1">Membrane</location>
        <topology evidence="1">Multi-pass membrane protein</topology>
    </subcellularLocation>
</comment>
<dbReference type="EMBL" id="LT629710">
    <property type="protein sequence ID" value="SDO54646.1"/>
    <property type="molecule type" value="Genomic_DNA"/>
</dbReference>
<evidence type="ECO:0000256" key="4">
    <source>
        <dbReference type="ARBA" id="ARBA00023136"/>
    </source>
</evidence>
<dbReference type="InterPro" id="IPR044878">
    <property type="entry name" value="UbiA_sf"/>
</dbReference>
<reference evidence="6 7" key="1">
    <citation type="submission" date="2016-10" db="EMBL/GenBank/DDBJ databases">
        <authorList>
            <person name="de Groot N.N."/>
        </authorList>
    </citation>
    <scope>NUCLEOTIDE SEQUENCE [LARGE SCALE GENOMIC DNA]</scope>
    <source>
        <strain evidence="7">P4-7,KCTC 19426,CECT 7604</strain>
    </source>
</reference>